<protein>
    <submittedName>
        <fullName evidence="1">Uncharacterized protein</fullName>
    </submittedName>
</protein>
<dbReference type="EMBL" id="LR862146">
    <property type="protein sequence ID" value="CAD1826856.1"/>
    <property type="molecule type" value="Genomic_DNA"/>
</dbReference>
<organism evidence="1">
    <name type="scientific">Ananas comosus var. bracteatus</name>
    <name type="common">red pineapple</name>
    <dbReference type="NCBI Taxonomy" id="296719"/>
    <lineage>
        <taxon>Eukaryota</taxon>
        <taxon>Viridiplantae</taxon>
        <taxon>Streptophyta</taxon>
        <taxon>Embryophyta</taxon>
        <taxon>Tracheophyta</taxon>
        <taxon>Spermatophyta</taxon>
        <taxon>Magnoliopsida</taxon>
        <taxon>Liliopsida</taxon>
        <taxon>Poales</taxon>
        <taxon>Bromeliaceae</taxon>
        <taxon>Bromelioideae</taxon>
        <taxon>Ananas</taxon>
    </lineage>
</organism>
<gene>
    <name evidence="1" type="ORF">CB5_LOCUS10067</name>
</gene>
<reference evidence="1" key="1">
    <citation type="submission" date="2020-07" db="EMBL/GenBank/DDBJ databases">
        <authorList>
            <person name="Lin J."/>
        </authorList>
    </citation>
    <scope>NUCLEOTIDE SEQUENCE</scope>
</reference>
<evidence type="ECO:0000313" key="1">
    <source>
        <dbReference type="EMBL" id="CAD1826856.1"/>
    </source>
</evidence>
<name>A0A6V7P855_ANACO</name>
<proteinExistence type="predicted"/>
<dbReference type="AlphaFoldDB" id="A0A6V7P855"/>
<accession>A0A6V7P855</accession>
<sequence>MNYASLKRPSNAAIDNLSNILPFLRCLRRDGRLFFAHSLPAQQLNWQLRQCLSWKRLFENRQIRFEFENILGGGGGKKRKLEYEERKRCAVSGGRRRGIIPDFGEPYVGDRRRGMGTRRERIAVLEKRAPVLLVPATVGSA</sequence>